<name>A0A5C8NW07_9BURK</name>
<dbReference type="Proteomes" id="UP000321548">
    <property type="component" value="Unassembled WGS sequence"/>
</dbReference>
<reference evidence="1 2" key="1">
    <citation type="submission" date="2019-06" db="EMBL/GenBank/DDBJ databases">
        <title>Quisquiliibacterium sp. nov., isolated from a maize field.</title>
        <authorList>
            <person name="Lin S.-Y."/>
            <person name="Tsai C.-F."/>
            <person name="Young C.-C."/>
        </authorList>
    </citation>
    <scope>NUCLEOTIDE SEQUENCE [LARGE SCALE GENOMIC DNA]</scope>
    <source>
        <strain evidence="1 2">CC-CFT501</strain>
    </source>
</reference>
<dbReference type="AlphaFoldDB" id="A0A5C8NW07"/>
<evidence type="ECO:0000313" key="1">
    <source>
        <dbReference type="EMBL" id="TXL65289.1"/>
    </source>
</evidence>
<evidence type="ECO:0000313" key="2">
    <source>
        <dbReference type="Proteomes" id="UP000321548"/>
    </source>
</evidence>
<sequence length="82" mass="8836">MSLSRITFSTPEGRGAMLTFTEPLAPARLDALGEVSARILRVLADGGPGQGARQAGEAEYASWFRSRAGEAEYASWLAQLRH</sequence>
<keyword evidence="2" id="KW-1185">Reference proteome</keyword>
<accession>A0A5C8NW07</accession>
<comment type="caution">
    <text evidence="1">The sequence shown here is derived from an EMBL/GenBank/DDBJ whole genome shotgun (WGS) entry which is preliminary data.</text>
</comment>
<organism evidence="1 2">
    <name type="scientific">Zeimonas arvi</name>
    <dbReference type="NCBI Taxonomy" id="2498847"/>
    <lineage>
        <taxon>Bacteria</taxon>
        <taxon>Pseudomonadati</taxon>
        <taxon>Pseudomonadota</taxon>
        <taxon>Betaproteobacteria</taxon>
        <taxon>Burkholderiales</taxon>
        <taxon>Burkholderiaceae</taxon>
        <taxon>Zeimonas</taxon>
    </lineage>
</organism>
<dbReference type="RefSeq" id="WP_147704484.1">
    <property type="nucleotide sequence ID" value="NZ_VDUY01000004.1"/>
</dbReference>
<dbReference type="EMBL" id="VDUY01000004">
    <property type="protein sequence ID" value="TXL65289.1"/>
    <property type="molecule type" value="Genomic_DNA"/>
</dbReference>
<protein>
    <submittedName>
        <fullName evidence="1">Uncharacterized protein</fullName>
    </submittedName>
</protein>
<gene>
    <name evidence="1" type="ORF">FHP08_10850</name>
</gene>
<proteinExistence type="predicted"/>